<dbReference type="InterPro" id="IPR016181">
    <property type="entry name" value="Acyl_CoA_acyltransferase"/>
</dbReference>
<organism evidence="3 4">
    <name type="scientific">Helicobacter pylori NY40</name>
    <dbReference type="NCBI Taxonomy" id="1426844"/>
    <lineage>
        <taxon>Bacteria</taxon>
        <taxon>Pseudomonadati</taxon>
        <taxon>Campylobacterota</taxon>
        <taxon>Epsilonproteobacteria</taxon>
        <taxon>Campylobacterales</taxon>
        <taxon>Helicobacteraceae</taxon>
        <taxon>Helicobacter</taxon>
    </lineage>
</organism>
<evidence type="ECO:0000256" key="1">
    <source>
        <dbReference type="ARBA" id="ARBA00022679"/>
    </source>
</evidence>
<reference evidence="3 4" key="1">
    <citation type="submission" date="2013-11" db="EMBL/GenBank/DDBJ databases">
        <title>Estimation of Helicobacter pylori bacteriophage ecology using H. pylori isolates.</title>
        <authorList>
            <person name="Uchiyama J."/>
            <person name="Takemura-Uchiyama I."/>
            <person name="Ujihara T."/>
            <person name="Matsuzaki S."/>
        </authorList>
    </citation>
    <scope>NUCLEOTIDE SEQUENCE [LARGE SCALE GENOMIC DNA]</scope>
    <source>
        <strain evidence="3 4">NY40</strain>
    </source>
</reference>
<dbReference type="Gene3D" id="3.40.630.30">
    <property type="match status" value="1"/>
</dbReference>
<accession>A0A060PSP3</accession>
<dbReference type="EMBL" id="AP014523">
    <property type="protein sequence ID" value="BAO98624.1"/>
    <property type="molecule type" value="Genomic_DNA"/>
</dbReference>
<dbReference type="PANTHER" id="PTHR13947">
    <property type="entry name" value="GNAT FAMILY N-ACETYLTRANSFERASE"/>
    <property type="match status" value="1"/>
</dbReference>
<dbReference type="CDD" id="cd04301">
    <property type="entry name" value="NAT_SF"/>
    <property type="match status" value="1"/>
</dbReference>
<dbReference type="RefSeq" id="WP_041051690.1">
    <property type="nucleotide sequence ID" value="NZ_AP014523.1"/>
</dbReference>
<keyword evidence="1 3" id="KW-0808">Transferase</keyword>
<evidence type="ECO:0000313" key="4">
    <source>
        <dbReference type="Proteomes" id="UP000031662"/>
    </source>
</evidence>
<proteinExistence type="predicted"/>
<dbReference type="AlphaFoldDB" id="A0A060PSP3"/>
<dbReference type="HOGENOM" id="CLU_1641429_0_0_7"/>
<feature type="domain" description="N-acetyltransferase" evidence="2">
    <location>
        <begin position="1"/>
        <end position="161"/>
    </location>
</feature>
<dbReference type="InterPro" id="IPR000182">
    <property type="entry name" value="GNAT_dom"/>
</dbReference>
<dbReference type="GO" id="GO:0008080">
    <property type="term" value="F:N-acetyltransferase activity"/>
    <property type="evidence" value="ECO:0007669"/>
    <property type="project" value="InterPro"/>
</dbReference>
<dbReference type="Proteomes" id="UP000031662">
    <property type="component" value="Chromosome"/>
</dbReference>
<evidence type="ECO:0000313" key="3">
    <source>
        <dbReference type="EMBL" id="BAO98624.1"/>
    </source>
</evidence>
<dbReference type="PROSITE" id="PS51186">
    <property type="entry name" value="GNAT"/>
    <property type="match status" value="1"/>
</dbReference>
<gene>
    <name evidence="3" type="ORF">NY40_1621</name>
</gene>
<sequence length="161" mass="18598">MTIKVFSPKYPTELEEFYAKRIADNPLGFIQRLDLLPSISGFVQKLREHGGEFFEMREDKKLIGICGLNRINQTEAELCKFHINSAYQSQGLGQKLYESVERYAFIKGYTKISLHVSKSQIKACNLYQKLGFTRIKEEDCVVELGEETLIFPTLFMEKILS</sequence>
<dbReference type="InterPro" id="IPR050769">
    <property type="entry name" value="NAT_camello-type"/>
</dbReference>
<name>A0A060PSP3_HELPX</name>
<evidence type="ECO:0000259" key="2">
    <source>
        <dbReference type="PROSITE" id="PS51186"/>
    </source>
</evidence>
<dbReference type="PANTHER" id="PTHR13947:SF37">
    <property type="entry name" value="LD18367P"/>
    <property type="match status" value="1"/>
</dbReference>
<dbReference type="SUPFAM" id="SSF55729">
    <property type="entry name" value="Acyl-CoA N-acyltransferases (Nat)"/>
    <property type="match status" value="1"/>
</dbReference>
<protein>
    <submittedName>
        <fullName evidence="3">N-acetyltransferase 8-like protein</fullName>
    </submittedName>
</protein>
<dbReference type="Pfam" id="PF00583">
    <property type="entry name" value="Acetyltransf_1"/>
    <property type="match status" value="1"/>
</dbReference>